<keyword evidence="3" id="KW-0234">DNA repair</keyword>
<dbReference type="NCBIfam" id="NF010731">
    <property type="entry name" value="PRK14133.1"/>
    <property type="match status" value="1"/>
</dbReference>
<dbReference type="NCBIfam" id="NF002677">
    <property type="entry name" value="PRK02406.1"/>
    <property type="match status" value="1"/>
</dbReference>
<dbReference type="InterPro" id="IPR022880">
    <property type="entry name" value="DNApol_IV"/>
</dbReference>
<comment type="subunit">
    <text evidence="3">Monomer.</text>
</comment>
<sequence length="348" mass="40525">MEKIILHVDMDAFFASVEQADNPKFKGKPVIVGGVSERGVVSTCSYEARKFGVRSAMPIFIAQRLCPHGIYLKVRYYRYKEISNRIFEIFREVTPVIEPLSIDEAYLDLSEGKFNDGLEAANYIKKRVREEVGLTLSIGISYNKFLAKLASDWNKPNGIKIITENMLPDILKPLPISKIYGLGEKSVRKLNNMGMFKVEDLYELPKEFFIEYFGKYGIDIYERIRGIDNREVTVNRDRKSYGRENTLKFDTEDIQEILHYVRNFCLEISEDLKRKNVYIKTITFKYKTSSFENHTRSRSLTYYTNDFTTIYKVAEEIVKDENFIGTIRLIGITVSSIKEEKVEQLKLF</sequence>
<organism evidence="5 6">
    <name type="scientific">Clostridium saudiense</name>
    <dbReference type="NCBI Taxonomy" id="1414720"/>
    <lineage>
        <taxon>Bacteria</taxon>
        <taxon>Bacillati</taxon>
        <taxon>Bacillota</taxon>
        <taxon>Clostridia</taxon>
        <taxon>Eubacteriales</taxon>
        <taxon>Clostridiaceae</taxon>
        <taxon>Clostridium</taxon>
    </lineage>
</organism>
<keyword evidence="3" id="KW-0227">DNA damage</keyword>
<protein>
    <recommendedName>
        <fullName evidence="3">DNA polymerase IV</fullName>
        <shortName evidence="3">Pol IV</shortName>
        <ecNumber evidence="3">2.7.7.7</ecNumber>
    </recommendedName>
</protein>
<feature type="domain" description="UmuC" evidence="4">
    <location>
        <begin position="5"/>
        <end position="183"/>
    </location>
</feature>
<feature type="binding site" evidence="3">
    <location>
        <position position="103"/>
    </location>
    <ligand>
        <name>Mg(2+)</name>
        <dbReference type="ChEBI" id="CHEBI:18420"/>
    </ligand>
</feature>
<accession>A0ABS2FGI8</accession>
<dbReference type="Gene3D" id="3.30.1490.100">
    <property type="entry name" value="DNA polymerase, Y-family, little finger domain"/>
    <property type="match status" value="1"/>
</dbReference>
<evidence type="ECO:0000259" key="4">
    <source>
        <dbReference type="PROSITE" id="PS50173"/>
    </source>
</evidence>
<dbReference type="SUPFAM" id="SSF56672">
    <property type="entry name" value="DNA/RNA polymerases"/>
    <property type="match status" value="1"/>
</dbReference>
<dbReference type="Pfam" id="PF00817">
    <property type="entry name" value="IMS"/>
    <property type="match status" value="1"/>
</dbReference>
<dbReference type="Gene3D" id="3.30.70.270">
    <property type="match status" value="1"/>
</dbReference>
<comment type="catalytic activity">
    <reaction evidence="3">
        <text>DNA(n) + a 2'-deoxyribonucleoside 5'-triphosphate = DNA(n+1) + diphosphate</text>
        <dbReference type="Rhea" id="RHEA:22508"/>
        <dbReference type="Rhea" id="RHEA-COMP:17339"/>
        <dbReference type="Rhea" id="RHEA-COMP:17340"/>
        <dbReference type="ChEBI" id="CHEBI:33019"/>
        <dbReference type="ChEBI" id="CHEBI:61560"/>
        <dbReference type="ChEBI" id="CHEBI:173112"/>
        <dbReference type="EC" id="2.7.7.7"/>
    </reaction>
</comment>
<dbReference type="Gene3D" id="1.10.150.20">
    <property type="entry name" value="5' to 3' exonuclease, C-terminal subdomain"/>
    <property type="match status" value="1"/>
</dbReference>
<feature type="active site" evidence="3">
    <location>
        <position position="104"/>
    </location>
</feature>
<evidence type="ECO:0000256" key="3">
    <source>
        <dbReference type="HAMAP-Rule" id="MF_01113"/>
    </source>
</evidence>
<dbReference type="PANTHER" id="PTHR11076">
    <property type="entry name" value="DNA REPAIR POLYMERASE UMUC / TRANSFERASE FAMILY MEMBER"/>
    <property type="match status" value="1"/>
</dbReference>
<comment type="cofactor">
    <cofactor evidence="3">
        <name>Mg(2+)</name>
        <dbReference type="ChEBI" id="CHEBI:18420"/>
    </cofactor>
    <text evidence="3">Binds 2 magnesium ions per subunit.</text>
</comment>
<dbReference type="InterPro" id="IPR001126">
    <property type="entry name" value="UmuC"/>
</dbReference>
<keyword evidence="3" id="KW-0238">DNA-binding</keyword>
<dbReference type="HAMAP" id="MF_01113">
    <property type="entry name" value="DNApol_IV"/>
    <property type="match status" value="1"/>
</dbReference>
<dbReference type="Pfam" id="PF11798">
    <property type="entry name" value="IMS_HHH"/>
    <property type="match status" value="1"/>
</dbReference>
<evidence type="ECO:0000256" key="1">
    <source>
        <dbReference type="ARBA" id="ARBA00010945"/>
    </source>
</evidence>
<keyword evidence="3" id="KW-0963">Cytoplasm</keyword>
<keyword evidence="6" id="KW-1185">Reference proteome</keyword>
<reference evidence="5 6" key="1">
    <citation type="journal article" date="2021" name="Sci. Rep.">
        <title>The distribution of antibiotic resistance genes in chicken gut microbiota commensals.</title>
        <authorList>
            <person name="Juricova H."/>
            <person name="Matiasovicova J."/>
            <person name="Kubasova T."/>
            <person name="Cejkova D."/>
            <person name="Rychlik I."/>
        </authorList>
    </citation>
    <scope>NUCLEOTIDE SEQUENCE [LARGE SCALE GENOMIC DNA]</scope>
    <source>
        <strain evidence="5 6">An435</strain>
    </source>
</reference>
<comment type="caution">
    <text evidence="5">The sequence shown here is derived from an EMBL/GenBank/DDBJ whole genome shotgun (WGS) entry which is preliminary data.</text>
</comment>
<comment type="subcellular location">
    <subcellularLocation>
        <location evidence="3">Cytoplasm</location>
    </subcellularLocation>
</comment>
<gene>
    <name evidence="3" type="primary">dinB</name>
    <name evidence="5" type="ORF">H6A19_07185</name>
</gene>
<dbReference type="Pfam" id="PF11799">
    <property type="entry name" value="IMS_C"/>
    <property type="match status" value="1"/>
</dbReference>
<dbReference type="InterPro" id="IPR043502">
    <property type="entry name" value="DNA/RNA_pol_sf"/>
</dbReference>
<dbReference type="PROSITE" id="PS50173">
    <property type="entry name" value="UMUC"/>
    <property type="match status" value="1"/>
</dbReference>
<dbReference type="EC" id="2.7.7.7" evidence="3"/>
<keyword evidence="3" id="KW-0235">DNA replication</keyword>
<dbReference type="InterPro" id="IPR043128">
    <property type="entry name" value="Rev_trsase/Diguanyl_cyclase"/>
</dbReference>
<dbReference type="InterPro" id="IPR017961">
    <property type="entry name" value="DNA_pol_Y-fam_little_finger"/>
</dbReference>
<dbReference type="InterPro" id="IPR036775">
    <property type="entry name" value="DNA_pol_Y-fam_lit_finger_sf"/>
</dbReference>
<dbReference type="SUPFAM" id="SSF100879">
    <property type="entry name" value="Lesion bypass DNA polymerase (Y-family), little finger domain"/>
    <property type="match status" value="1"/>
</dbReference>
<feature type="site" description="Substrate discrimination" evidence="3">
    <location>
        <position position="14"/>
    </location>
</feature>
<keyword evidence="3" id="KW-0460">Magnesium</keyword>
<keyword evidence="3" id="KW-0548">Nucleotidyltransferase</keyword>
<evidence type="ECO:0000256" key="2">
    <source>
        <dbReference type="ARBA" id="ARBA00022457"/>
    </source>
</evidence>
<keyword evidence="3" id="KW-0808">Transferase</keyword>
<dbReference type="RefSeq" id="WP_148323391.1">
    <property type="nucleotide sequence ID" value="NZ_JACJLL010000034.1"/>
</dbReference>
<dbReference type="CDD" id="cd03586">
    <property type="entry name" value="PolY_Pol_IV_kappa"/>
    <property type="match status" value="1"/>
</dbReference>
<keyword evidence="3" id="KW-0479">Metal-binding</keyword>
<proteinExistence type="inferred from homology"/>
<keyword evidence="3" id="KW-0239">DNA-directed DNA polymerase</keyword>
<name>A0ABS2FGI8_9CLOT</name>
<feature type="binding site" evidence="3">
    <location>
        <position position="9"/>
    </location>
    <ligand>
        <name>Mg(2+)</name>
        <dbReference type="ChEBI" id="CHEBI:18420"/>
    </ligand>
</feature>
<dbReference type="InterPro" id="IPR024728">
    <property type="entry name" value="PolY_HhH_motif"/>
</dbReference>
<comment type="function">
    <text evidence="3">Poorly processive, error-prone DNA polymerase involved in untargeted mutagenesis. Copies undamaged DNA at stalled replication forks, which arise in vivo from mismatched or misaligned primer ends. These misaligned primers can be extended by PolIV. Exhibits no 3'-5' exonuclease (proofreading) activity. May be involved in translesional synthesis, in conjunction with the beta clamp from PolIII.</text>
</comment>
<keyword evidence="2 3" id="KW-0515">Mutator protein</keyword>
<comment type="similarity">
    <text evidence="1 3">Belongs to the DNA polymerase type-Y family.</text>
</comment>
<dbReference type="Proteomes" id="UP000767334">
    <property type="component" value="Unassembled WGS sequence"/>
</dbReference>
<evidence type="ECO:0000313" key="6">
    <source>
        <dbReference type="Proteomes" id="UP000767334"/>
    </source>
</evidence>
<dbReference type="Gene3D" id="3.40.1170.60">
    <property type="match status" value="1"/>
</dbReference>
<evidence type="ECO:0000313" key="5">
    <source>
        <dbReference type="EMBL" id="MBM6819122.1"/>
    </source>
</evidence>
<dbReference type="PANTHER" id="PTHR11076:SF33">
    <property type="entry name" value="DNA POLYMERASE KAPPA"/>
    <property type="match status" value="1"/>
</dbReference>
<dbReference type="EMBL" id="JACJLL010000034">
    <property type="protein sequence ID" value="MBM6819122.1"/>
    <property type="molecule type" value="Genomic_DNA"/>
</dbReference>
<dbReference type="InterPro" id="IPR050116">
    <property type="entry name" value="DNA_polymerase-Y"/>
</dbReference>